<evidence type="ECO:0000256" key="1">
    <source>
        <dbReference type="SAM" id="MobiDB-lite"/>
    </source>
</evidence>
<feature type="compositionally biased region" description="Basic and acidic residues" evidence="1">
    <location>
        <begin position="1"/>
        <end position="10"/>
    </location>
</feature>
<gene>
    <name evidence="2" type="ORF">BpHYR1_009270</name>
</gene>
<accession>A0A3M7Q7A3</accession>
<reference evidence="2 3" key="1">
    <citation type="journal article" date="2018" name="Sci. Rep.">
        <title>Genomic signatures of local adaptation to the degree of environmental predictability in rotifers.</title>
        <authorList>
            <person name="Franch-Gras L."/>
            <person name="Hahn C."/>
            <person name="Garcia-Roger E.M."/>
            <person name="Carmona M.J."/>
            <person name="Serra M."/>
            <person name="Gomez A."/>
        </authorList>
    </citation>
    <scope>NUCLEOTIDE SEQUENCE [LARGE SCALE GENOMIC DNA]</scope>
    <source>
        <strain evidence="2">HYR1</strain>
    </source>
</reference>
<dbReference type="Proteomes" id="UP000276133">
    <property type="component" value="Unassembled WGS sequence"/>
</dbReference>
<protein>
    <submittedName>
        <fullName evidence="2">Uncharacterized protein</fullName>
    </submittedName>
</protein>
<evidence type="ECO:0000313" key="2">
    <source>
        <dbReference type="EMBL" id="RNA07119.1"/>
    </source>
</evidence>
<comment type="caution">
    <text evidence="2">The sequence shown here is derived from an EMBL/GenBank/DDBJ whole genome shotgun (WGS) entry which is preliminary data.</text>
</comment>
<dbReference type="AlphaFoldDB" id="A0A3M7Q7A3"/>
<keyword evidence="3" id="KW-1185">Reference proteome</keyword>
<sequence length="185" mass="21677">MSDSEYRVVDDYATSESESEDEVQESNKKKRTRKNWIYERTFDDQEASKDWLDNEKIWSSLNSSETEAGLRVEKVVQASTNSDISKKVEAPLREVERYFKRQNYKNKLRNSPHSYLRHPKKISKRKIITNETKIAILNVKSKQAEILIYRIPLFSGACFNTMSRIFGAWSNIDLTIPMGHKVDTY</sequence>
<organism evidence="2 3">
    <name type="scientific">Brachionus plicatilis</name>
    <name type="common">Marine rotifer</name>
    <name type="synonym">Brachionus muelleri</name>
    <dbReference type="NCBI Taxonomy" id="10195"/>
    <lineage>
        <taxon>Eukaryota</taxon>
        <taxon>Metazoa</taxon>
        <taxon>Spiralia</taxon>
        <taxon>Gnathifera</taxon>
        <taxon>Rotifera</taxon>
        <taxon>Eurotatoria</taxon>
        <taxon>Monogononta</taxon>
        <taxon>Pseudotrocha</taxon>
        <taxon>Ploima</taxon>
        <taxon>Brachionidae</taxon>
        <taxon>Brachionus</taxon>
    </lineage>
</organism>
<feature type="region of interest" description="Disordered" evidence="1">
    <location>
        <begin position="1"/>
        <end position="31"/>
    </location>
</feature>
<evidence type="ECO:0000313" key="3">
    <source>
        <dbReference type="Proteomes" id="UP000276133"/>
    </source>
</evidence>
<dbReference type="EMBL" id="REGN01007151">
    <property type="protein sequence ID" value="RNA07119.1"/>
    <property type="molecule type" value="Genomic_DNA"/>
</dbReference>
<proteinExistence type="predicted"/>
<name>A0A3M7Q7A3_BRAPC</name>